<proteinExistence type="predicted"/>
<protein>
    <submittedName>
        <fullName evidence="1">Uncharacterized protein</fullName>
    </submittedName>
</protein>
<accession>A0A481ZCS8</accession>
<sequence length="73" mass="8643">MNTSSLFYTLLDYKKKKIGDLEKYDEVLSSFYSEASRMMWLKYMNKLVSTIRDCNCDTIISSHDNVFKKILVE</sequence>
<gene>
    <name evidence="1" type="ORF">LCPAC403_00740</name>
</gene>
<dbReference type="EMBL" id="MK500588">
    <property type="protein sequence ID" value="QBK92940.1"/>
    <property type="molecule type" value="Genomic_DNA"/>
</dbReference>
<organism evidence="1">
    <name type="scientific">Pithovirus LCPAC403</name>
    <dbReference type="NCBI Taxonomy" id="2506596"/>
    <lineage>
        <taxon>Viruses</taxon>
        <taxon>Pithoviruses</taxon>
    </lineage>
</organism>
<name>A0A481ZCS8_9VIRU</name>
<reference evidence="1" key="1">
    <citation type="journal article" date="2019" name="MBio">
        <title>Virus Genomes from Deep Sea Sediments Expand the Ocean Megavirome and Support Independent Origins of Viral Gigantism.</title>
        <authorList>
            <person name="Backstrom D."/>
            <person name="Yutin N."/>
            <person name="Jorgensen S.L."/>
            <person name="Dharamshi J."/>
            <person name="Homa F."/>
            <person name="Zaremba-Niedwiedzka K."/>
            <person name="Spang A."/>
            <person name="Wolf Y.I."/>
            <person name="Koonin E.V."/>
            <person name="Ettema T.J."/>
        </authorList>
    </citation>
    <scope>NUCLEOTIDE SEQUENCE</scope>
</reference>
<evidence type="ECO:0000313" key="1">
    <source>
        <dbReference type="EMBL" id="QBK92940.1"/>
    </source>
</evidence>